<accession>A0A2U9IRX4</accession>
<dbReference type="OrthoDB" id="10480at2157"/>
<dbReference type="GeneID" id="36834191"/>
<sequence length="191" mass="21397">MKKEINQENQAMKVKWITLRGSLALAVPIVGFLIACLLNNIILLDYVHVMSGLLWTGIDIYMGFVLTFVLRSLDPKERADVARSLTPTMLFLMPSIASVAVTSGYFLSKELGLFSLTSPLIISSGIIIFILTIQGFGIFLPNNVRVLLELNRDKPDYRKISRLMMINFRLSGIQGLLQLILIFIMAHLAIL</sequence>
<name>A0A2U9IRX4_9CREN</name>
<feature type="transmembrane region" description="Helical" evidence="1">
    <location>
        <begin position="90"/>
        <end position="108"/>
    </location>
</feature>
<keyword evidence="1" id="KW-1133">Transmembrane helix</keyword>
<proteinExistence type="predicted"/>
<feature type="transmembrane region" description="Helical" evidence="1">
    <location>
        <begin position="120"/>
        <end position="140"/>
    </location>
</feature>
<evidence type="ECO:0000256" key="1">
    <source>
        <dbReference type="SAM" id="Phobius"/>
    </source>
</evidence>
<dbReference type="Proteomes" id="UP000247586">
    <property type="component" value="Chromosome"/>
</dbReference>
<reference evidence="2 3" key="1">
    <citation type="submission" date="2018-05" db="EMBL/GenBank/DDBJ databases">
        <title>Complete Genome Sequences of Extremely Thermoacidophilic, Metal-Mobilizing Type-Strain Members of the Archaeal Family Sulfolobaceae: Acidianus brierleyi DSM-1651T, Acidianus sulfidivorans DSM-18786T, Metallosphaera hakonensis DSM-7519T, and Metallosphaera prunae DSM-10039T.</title>
        <authorList>
            <person name="Counts J.A."/>
            <person name="Kelly R.M."/>
        </authorList>
    </citation>
    <scope>NUCLEOTIDE SEQUENCE [LARGE SCALE GENOMIC DNA]</scope>
    <source>
        <strain evidence="2 3">HO1-1</strain>
    </source>
</reference>
<feature type="transmembrane region" description="Helical" evidence="1">
    <location>
        <begin position="49"/>
        <end position="70"/>
    </location>
</feature>
<organism evidence="2 3">
    <name type="scientific">Metallosphaera hakonensis JCM 8857 = DSM 7519</name>
    <dbReference type="NCBI Taxonomy" id="1293036"/>
    <lineage>
        <taxon>Archaea</taxon>
        <taxon>Thermoproteota</taxon>
        <taxon>Thermoprotei</taxon>
        <taxon>Sulfolobales</taxon>
        <taxon>Sulfolobaceae</taxon>
        <taxon>Metallosphaera</taxon>
    </lineage>
</organism>
<protein>
    <submittedName>
        <fullName evidence="2">Uncharacterized protein</fullName>
    </submittedName>
</protein>
<dbReference type="KEGG" id="mhk:DFR87_02575"/>
<feature type="transmembrane region" description="Helical" evidence="1">
    <location>
        <begin position="21"/>
        <end position="43"/>
    </location>
</feature>
<reference evidence="3" key="2">
    <citation type="submission" date="2020-03" db="EMBL/GenBank/DDBJ databases">
        <title>Complete Genome Sequences of Extremely Thermoacidophilic, Metal-Mobilizing Type-Strain Members of the Archaeal Family Sulfolobaceae: Acidianus brierleyi DSM-1651T, Acidianus sulfidivorans DSM-18786T, Metallosphaera hakonensis DSM-7519T, and Metallosphaera prunae DSM-10039T.</title>
        <authorList>
            <person name="Counts J.A."/>
            <person name="Kelly R.M."/>
        </authorList>
    </citation>
    <scope>NUCLEOTIDE SEQUENCE [LARGE SCALE GENOMIC DNA]</scope>
    <source>
        <strain evidence="3">HO1-1</strain>
    </source>
</reference>
<evidence type="ECO:0000313" key="3">
    <source>
        <dbReference type="Proteomes" id="UP000247586"/>
    </source>
</evidence>
<gene>
    <name evidence="2" type="ORF">DFR87_02575</name>
</gene>
<keyword evidence="3" id="KW-1185">Reference proteome</keyword>
<dbReference type="RefSeq" id="WP_110368839.1">
    <property type="nucleotide sequence ID" value="NZ_CP029287.2"/>
</dbReference>
<keyword evidence="1" id="KW-0812">Transmembrane</keyword>
<feature type="transmembrane region" description="Helical" evidence="1">
    <location>
        <begin position="168"/>
        <end position="190"/>
    </location>
</feature>
<dbReference type="AlphaFoldDB" id="A0A2U9IRX4"/>
<dbReference type="EMBL" id="CP029287">
    <property type="protein sequence ID" value="AWR98754.1"/>
    <property type="molecule type" value="Genomic_DNA"/>
</dbReference>
<evidence type="ECO:0000313" key="2">
    <source>
        <dbReference type="EMBL" id="AWR98754.1"/>
    </source>
</evidence>
<reference evidence="3" key="3">
    <citation type="submission" date="2020-03" db="EMBL/GenBank/DDBJ databases">
        <title>Sequencing and Assembly of Multiple Reported Metal-Biooxidizing Members of the Extremely Thermoacidophilic Archaeal Family Sulfolobaceae.</title>
        <authorList>
            <person name="Counts J.A."/>
            <person name="Kelly R.M."/>
        </authorList>
    </citation>
    <scope>NUCLEOTIDE SEQUENCE [LARGE SCALE GENOMIC DNA]</scope>
    <source>
        <strain evidence="3">HO1-1</strain>
    </source>
</reference>
<keyword evidence="1" id="KW-0472">Membrane</keyword>